<proteinExistence type="predicted"/>
<dbReference type="OrthoDB" id="5839723at2759"/>
<gene>
    <name evidence="1" type="ORF">HPLM_LOCUS20193</name>
</gene>
<evidence type="ECO:0000313" key="2">
    <source>
        <dbReference type="Proteomes" id="UP000268014"/>
    </source>
</evidence>
<sequence>MSLDWNHREYYSDDTSQYASPVFNSIRNHFEDTAPSLRRQSSCRPSTSIYLPQKKSKPTLRAFINFDGRNPLQL</sequence>
<reference evidence="1 2" key="2">
    <citation type="submission" date="2018-11" db="EMBL/GenBank/DDBJ databases">
        <authorList>
            <consortium name="Pathogen Informatics"/>
        </authorList>
    </citation>
    <scope>NUCLEOTIDE SEQUENCE [LARGE SCALE GENOMIC DNA]</scope>
    <source>
        <strain evidence="1 2">MHpl1</strain>
    </source>
</reference>
<keyword evidence="2" id="KW-1185">Reference proteome</keyword>
<evidence type="ECO:0000313" key="3">
    <source>
        <dbReference type="WBParaSite" id="HPLM_0002020101-mRNA-1"/>
    </source>
</evidence>
<organism evidence="3">
    <name type="scientific">Haemonchus placei</name>
    <name type="common">Barber's pole worm</name>
    <dbReference type="NCBI Taxonomy" id="6290"/>
    <lineage>
        <taxon>Eukaryota</taxon>
        <taxon>Metazoa</taxon>
        <taxon>Ecdysozoa</taxon>
        <taxon>Nematoda</taxon>
        <taxon>Chromadorea</taxon>
        <taxon>Rhabditida</taxon>
        <taxon>Rhabditina</taxon>
        <taxon>Rhabditomorpha</taxon>
        <taxon>Strongyloidea</taxon>
        <taxon>Trichostrongylidae</taxon>
        <taxon>Haemonchus</taxon>
    </lineage>
</organism>
<dbReference type="EMBL" id="UZAF01021943">
    <property type="protein sequence ID" value="VDO82057.1"/>
    <property type="molecule type" value="Genomic_DNA"/>
</dbReference>
<dbReference type="Proteomes" id="UP000268014">
    <property type="component" value="Unassembled WGS sequence"/>
</dbReference>
<dbReference type="AlphaFoldDB" id="A0A0N4X759"/>
<protein>
    <submittedName>
        <fullName evidence="1 3">Uncharacterized protein</fullName>
    </submittedName>
</protein>
<reference evidence="3" key="1">
    <citation type="submission" date="2017-02" db="UniProtKB">
        <authorList>
            <consortium name="WormBaseParasite"/>
        </authorList>
    </citation>
    <scope>IDENTIFICATION</scope>
</reference>
<evidence type="ECO:0000313" key="1">
    <source>
        <dbReference type="EMBL" id="VDO82057.1"/>
    </source>
</evidence>
<name>A0A0N4X759_HAEPC</name>
<dbReference type="WBParaSite" id="HPLM_0002020101-mRNA-1">
    <property type="protein sequence ID" value="HPLM_0002020101-mRNA-1"/>
    <property type="gene ID" value="HPLM_0002020101"/>
</dbReference>
<accession>A0A0N4X759</accession>